<evidence type="ECO:0000313" key="1">
    <source>
        <dbReference type="EMBL" id="MBS3021637.1"/>
    </source>
</evidence>
<evidence type="ECO:0000313" key="2">
    <source>
        <dbReference type="Proteomes" id="UP001647436"/>
    </source>
</evidence>
<comment type="caution">
    <text evidence="1">The sequence shown here is derived from an EMBL/GenBank/DDBJ whole genome shotgun (WGS) entry which is preliminary data.</text>
</comment>
<gene>
    <name evidence="1" type="ORF">DJFAAGMI_04411</name>
</gene>
<reference evidence="1 2" key="1">
    <citation type="submission" date="2020-03" db="EMBL/GenBank/DDBJ databases">
        <title>The role of nitrogen metabolism on polyethylene biodegradation.</title>
        <authorList>
            <person name="Peixoto J."/>
            <person name="Vizzotto C.S."/>
            <person name="Ramos A."/>
            <person name="Alves G."/>
            <person name="Steindorff A."/>
            <person name="Kruger R."/>
        </authorList>
    </citation>
    <scope>NUCLEOTIDE SEQUENCE [LARGE SCALE GENOMIC DNA]</scope>
    <source>
        <strain evidence="1 2">PE63</strain>
    </source>
</reference>
<keyword evidence="2" id="KW-1185">Reference proteome</keyword>
<sequence>MSYAYQMSAMFNLQTDLSKLLISYFDRSFETGE</sequence>
<proteinExistence type="predicted"/>
<accession>A0ABS5M041</accession>
<organism evidence="1 2">
    <name type="scientific">Comamonas brasiliensis</name>
    <dbReference type="NCBI Taxonomy" id="1812482"/>
    <lineage>
        <taxon>Bacteria</taxon>
        <taxon>Pseudomonadati</taxon>
        <taxon>Pseudomonadota</taxon>
        <taxon>Betaproteobacteria</taxon>
        <taxon>Burkholderiales</taxon>
        <taxon>Comamonadaceae</taxon>
        <taxon>Comamonas</taxon>
    </lineage>
</organism>
<protein>
    <submittedName>
        <fullName evidence="1">Uncharacterized protein</fullName>
    </submittedName>
</protein>
<dbReference type="Proteomes" id="UP001647436">
    <property type="component" value="Unassembled WGS sequence"/>
</dbReference>
<name>A0ABS5M041_9BURK</name>
<dbReference type="EMBL" id="JAANES010000006">
    <property type="protein sequence ID" value="MBS3021637.1"/>
    <property type="molecule type" value="Genomic_DNA"/>
</dbReference>